<proteinExistence type="predicted"/>
<dbReference type="GeneID" id="55011886"/>
<dbReference type="EMBL" id="MK473373">
    <property type="protein sequence ID" value="QBJ04454.1"/>
    <property type="molecule type" value="Genomic_DNA"/>
</dbReference>
<organism evidence="1 2">
    <name type="scientific">Pseudomonas phage Lana</name>
    <dbReference type="NCBI Taxonomy" id="2530172"/>
    <lineage>
        <taxon>Viruses</taxon>
        <taxon>Duplodnaviria</taxon>
        <taxon>Heunggongvirae</taxon>
        <taxon>Uroviricota</taxon>
        <taxon>Caudoviricetes</taxon>
        <taxon>Lanavirus</taxon>
        <taxon>Lanavirus lana</taxon>
    </lineage>
</organism>
<reference evidence="1" key="1">
    <citation type="submission" date="2019-01" db="EMBL/GenBank/DDBJ databases">
        <authorList>
            <person name="Hylling O."/>
            <person name="Carstens A.B."/>
            <person name="Hansen L.H."/>
        </authorList>
    </citation>
    <scope>NUCLEOTIDE SEQUENCE [LARGE SCALE GENOMIC DNA]</scope>
</reference>
<sequence length="438" mass="48435">MEFSLLSPYTLAERVKSSALERRKEPKALVRRRASSLNCYLPEGTSAPHRRVTGALIEPDSPAMIHAAMTLASSLLHALGHGGVPARILISPARYSDKVLASYCGTLIKAALGEPTMDRISPLLVPYLLGGMTYKGVEDLAHRAAEVMEFFPEPQGKSTMARALSSVGFGADVPHMHNDADLDPDYVEPPRKRYNNLSYQQEFLLNLPPTDSYARLLIERGAYDATLRGSLSAVKVGIINTAEVLMDPAGGEMTVVSAKGRLSADSTPFTFGRAVRRVFEKPWLELDLSGEPESRNADLEILIARMIIQHLSHKVLKTDRLSATTLVGMSLVTGISIANWAEFAVYDLERRGETFITAETVEEVIAMVEVSPHYTCDQRLRAAALSLHHHNTDKLKWARRLQSPNRPLWSSNGAFYVNGIDLKGFHTYKHKPFSLSRD</sequence>
<evidence type="ECO:0000313" key="1">
    <source>
        <dbReference type="EMBL" id="QBJ04454.1"/>
    </source>
</evidence>
<evidence type="ECO:0000313" key="2">
    <source>
        <dbReference type="Proteomes" id="UP000293575"/>
    </source>
</evidence>
<protein>
    <submittedName>
        <fullName evidence="1">Uncharacterized protein</fullName>
    </submittedName>
</protein>
<dbReference type="Proteomes" id="UP000293575">
    <property type="component" value="Segment"/>
</dbReference>
<dbReference type="RefSeq" id="YP_009820450.1">
    <property type="nucleotide sequence ID" value="NC_048166.1"/>
</dbReference>
<accession>A0A481W5T8</accession>
<dbReference type="KEGG" id="vg:55011886"/>
<keyword evidence="2" id="KW-1185">Reference proteome</keyword>
<name>A0A481W5T8_9CAUD</name>